<dbReference type="AlphaFoldDB" id="A0AAF0UIW2"/>
<evidence type="ECO:0000313" key="2">
    <source>
        <dbReference type="Proteomes" id="UP001234989"/>
    </source>
</evidence>
<reference evidence="1" key="1">
    <citation type="submission" date="2023-08" db="EMBL/GenBank/DDBJ databases">
        <title>A de novo genome assembly of Solanum verrucosum Schlechtendal, a Mexican diploid species geographically isolated from the other diploid A-genome species in potato relatives.</title>
        <authorList>
            <person name="Hosaka K."/>
        </authorList>
    </citation>
    <scope>NUCLEOTIDE SEQUENCE</scope>
    <source>
        <tissue evidence="1">Young leaves</tissue>
    </source>
</reference>
<protein>
    <submittedName>
        <fullName evidence="1">Uncharacterized protein</fullName>
    </submittedName>
</protein>
<dbReference type="Proteomes" id="UP001234989">
    <property type="component" value="Chromosome 9"/>
</dbReference>
<organism evidence="1 2">
    <name type="scientific">Solanum verrucosum</name>
    <dbReference type="NCBI Taxonomy" id="315347"/>
    <lineage>
        <taxon>Eukaryota</taxon>
        <taxon>Viridiplantae</taxon>
        <taxon>Streptophyta</taxon>
        <taxon>Embryophyta</taxon>
        <taxon>Tracheophyta</taxon>
        <taxon>Spermatophyta</taxon>
        <taxon>Magnoliopsida</taxon>
        <taxon>eudicotyledons</taxon>
        <taxon>Gunneridae</taxon>
        <taxon>Pentapetalae</taxon>
        <taxon>asterids</taxon>
        <taxon>lamiids</taxon>
        <taxon>Solanales</taxon>
        <taxon>Solanaceae</taxon>
        <taxon>Solanoideae</taxon>
        <taxon>Solaneae</taxon>
        <taxon>Solanum</taxon>
    </lineage>
</organism>
<name>A0AAF0UIW2_SOLVR</name>
<keyword evidence="2" id="KW-1185">Reference proteome</keyword>
<evidence type="ECO:0000313" key="1">
    <source>
        <dbReference type="EMBL" id="WMV47245.1"/>
    </source>
</evidence>
<dbReference type="EMBL" id="CP133620">
    <property type="protein sequence ID" value="WMV47245.1"/>
    <property type="molecule type" value="Genomic_DNA"/>
</dbReference>
<proteinExistence type="predicted"/>
<accession>A0AAF0UIW2</accession>
<gene>
    <name evidence="1" type="ORF">MTR67_040630</name>
</gene>
<sequence length="55" mass="6139">MLLENYIMVALSMGFGDIKHVDEVCCQPAGTIQVFFFLRLKLLVTLVVNLSHTLG</sequence>